<accession>A0AB38TFF9</accession>
<keyword evidence="2" id="KW-1185">Reference proteome</keyword>
<evidence type="ECO:0000313" key="1">
    <source>
        <dbReference type="EMBL" id="UTU53012.1"/>
    </source>
</evidence>
<organism evidence="1 2">
    <name type="scientific">Mesorhizobium ciceri</name>
    <dbReference type="NCBI Taxonomy" id="39645"/>
    <lineage>
        <taxon>Bacteria</taxon>
        <taxon>Pseudomonadati</taxon>
        <taxon>Pseudomonadota</taxon>
        <taxon>Alphaproteobacteria</taxon>
        <taxon>Hyphomicrobiales</taxon>
        <taxon>Phyllobacteriaceae</taxon>
        <taxon>Mesorhizobium</taxon>
    </lineage>
</organism>
<protein>
    <submittedName>
        <fullName evidence="1">Uncharacterized protein</fullName>
    </submittedName>
</protein>
<evidence type="ECO:0000313" key="2">
    <source>
        <dbReference type="Proteomes" id="UP001060070"/>
    </source>
</evidence>
<gene>
    <name evidence="1" type="ORF">LRP29_06065</name>
</gene>
<dbReference type="Proteomes" id="UP001060070">
    <property type="component" value="Chromosome"/>
</dbReference>
<proteinExistence type="predicted"/>
<name>A0AB38TFF9_9HYPH</name>
<dbReference type="EMBL" id="CP088147">
    <property type="protein sequence ID" value="UTU53012.1"/>
    <property type="molecule type" value="Genomic_DNA"/>
</dbReference>
<sequence>MSTRVLTLAGEILALFFDWRGPLNDTATPRSAASVSRPDFGAPRVCMLPLVVFDTYTRLQYYADMPKPTVTGVCKQALSGFSVTRIIFKILLDTFFRRVYGRMIGNPSIVILTLGEQ</sequence>
<dbReference type="RefSeq" id="WP_127218511.1">
    <property type="nucleotide sequence ID" value="NZ_CP088147.1"/>
</dbReference>
<reference evidence="1 2" key="1">
    <citation type="journal article" date="2022" name="Microbiol. Resour. Announc.">
        <title>Complete Genome Sequence of Mesorhizobium ciceri Strain R30, a Rhizobium Used as a Commercial Inoculant for Chickpea in Argentina.</title>
        <authorList>
            <person name="Foresto E."/>
            <person name="Revale S."/>
            <person name="Primo E."/>
            <person name="Nievas F."/>
            <person name="Carezzano E."/>
            <person name="Puente M."/>
            <person name="Alzari P."/>
            <person name="Mart M."/>
            <person name="Ben-Assaya M."/>
            <person name="Mornico D."/>
            <person name="Santoro M."/>
            <person name="Mart F."/>
            <person name="Giordano W."/>
            <person name="Bogino P."/>
        </authorList>
    </citation>
    <scope>NUCLEOTIDE SEQUENCE [LARGE SCALE GENOMIC DNA]</scope>
    <source>
        <strain evidence="1 2">R30</strain>
    </source>
</reference>
<dbReference type="AlphaFoldDB" id="A0AB38TFF9"/>